<organism evidence="7">
    <name type="scientific">marine sediment metagenome</name>
    <dbReference type="NCBI Taxonomy" id="412755"/>
    <lineage>
        <taxon>unclassified sequences</taxon>
        <taxon>metagenomes</taxon>
        <taxon>ecological metagenomes</taxon>
    </lineage>
</organism>
<dbReference type="InterPro" id="IPR008971">
    <property type="entry name" value="HSP40/DnaJ_pept-bd"/>
</dbReference>
<protein>
    <recommendedName>
        <fullName evidence="8">J domain-containing protein</fullName>
    </recommendedName>
</protein>
<evidence type="ECO:0000259" key="6">
    <source>
        <dbReference type="PROSITE" id="PS51188"/>
    </source>
</evidence>
<reference evidence="7" key="1">
    <citation type="journal article" date="2015" name="Nature">
        <title>Complex archaea that bridge the gap between prokaryotes and eukaryotes.</title>
        <authorList>
            <person name="Spang A."/>
            <person name="Saw J.H."/>
            <person name="Jorgensen S.L."/>
            <person name="Zaremba-Niedzwiedzka K."/>
            <person name="Martijn J."/>
            <person name="Lind A.E."/>
            <person name="van Eijk R."/>
            <person name="Schleper C."/>
            <person name="Guy L."/>
            <person name="Ettema T.J."/>
        </authorList>
    </citation>
    <scope>NUCLEOTIDE SEQUENCE</scope>
</reference>
<dbReference type="SMART" id="SM00271">
    <property type="entry name" value="DnaJ"/>
    <property type="match status" value="1"/>
</dbReference>
<dbReference type="PROSITE" id="PS50076">
    <property type="entry name" value="DNAJ_2"/>
    <property type="match status" value="1"/>
</dbReference>
<sequence length="309" mass="34147">MNRAEALKILGLQASATEKEIKKKFKKLAFEKHPDRNNNPSADEEFKKISSAFDCLMNPQPQRQQFHGPPINLRDFFGGHTIFRPKPINVSVSITFKESVLGCKKKLSFNRDGPCEECGGRGHEPCEICMGAGFDEVMTKHGNMIFCQRTICDTCNGLGHNGTVCSECSGNRSQKEHINVDVTIPGGVHNGQIIKLRGGGNVVVVSNSIAHGDVFLKTTVASDQDMRIVGRDVISNIELSLYDALQGVKKKVRTVKGNTTLMIEKGSRHKDQIKLSGYGVEGKGDHIFTVEVSYPKNTDKLIEFLENKE</sequence>
<feature type="domain" description="J" evidence="5">
    <location>
        <begin position="5"/>
        <end position="78"/>
    </location>
</feature>
<dbReference type="Pfam" id="PF00226">
    <property type="entry name" value="DnaJ"/>
    <property type="match status" value="1"/>
</dbReference>
<dbReference type="Gene3D" id="2.10.230.10">
    <property type="entry name" value="Heat shock protein DnaJ, cysteine-rich domain"/>
    <property type="match status" value="1"/>
</dbReference>
<proteinExistence type="predicted"/>
<dbReference type="SUPFAM" id="SSF46565">
    <property type="entry name" value="Chaperone J-domain"/>
    <property type="match status" value="1"/>
</dbReference>
<evidence type="ECO:0000313" key="7">
    <source>
        <dbReference type="EMBL" id="KKN74472.1"/>
    </source>
</evidence>
<feature type="domain" description="CR-type" evidence="6">
    <location>
        <begin position="102"/>
        <end position="177"/>
    </location>
</feature>
<dbReference type="Gene3D" id="1.10.287.110">
    <property type="entry name" value="DnaJ domain"/>
    <property type="match status" value="1"/>
</dbReference>
<dbReference type="InterPro" id="IPR001623">
    <property type="entry name" value="DnaJ_domain"/>
</dbReference>
<evidence type="ECO:0000256" key="3">
    <source>
        <dbReference type="ARBA" id="ARBA00022771"/>
    </source>
</evidence>
<dbReference type="GO" id="GO:0031072">
    <property type="term" value="F:heat shock protein binding"/>
    <property type="evidence" value="ECO:0007669"/>
    <property type="project" value="InterPro"/>
</dbReference>
<dbReference type="PRINTS" id="PR00625">
    <property type="entry name" value="JDOMAIN"/>
</dbReference>
<evidence type="ECO:0008006" key="8">
    <source>
        <dbReference type="Google" id="ProtNLM"/>
    </source>
</evidence>
<dbReference type="SUPFAM" id="SSF49493">
    <property type="entry name" value="HSP40/DnaJ peptide-binding domain"/>
    <property type="match status" value="2"/>
</dbReference>
<evidence type="ECO:0000256" key="2">
    <source>
        <dbReference type="ARBA" id="ARBA00022737"/>
    </source>
</evidence>
<dbReference type="InterPro" id="IPR001305">
    <property type="entry name" value="HSP_DnaJ_Cys-rich_dom"/>
</dbReference>
<gene>
    <name evidence="7" type="ORF">LCGC14_0389890</name>
</gene>
<dbReference type="EMBL" id="LAZR01000325">
    <property type="protein sequence ID" value="KKN74472.1"/>
    <property type="molecule type" value="Genomic_DNA"/>
</dbReference>
<dbReference type="Gene3D" id="2.60.260.20">
    <property type="entry name" value="Urease metallochaperone UreE, N-terminal domain"/>
    <property type="match status" value="2"/>
</dbReference>
<dbReference type="PANTHER" id="PTHR43096">
    <property type="entry name" value="DNAJ HOMOLOG 1, MITOCHONDRIAL-RELATED"/>
    <property type="match status" value="1"/>
</dbReference>
<dbReference type="SUPFAM" id="SSF57938">
    <property type="entry name" value="DnaJ/Hsp40 cysteine-rich domain"/>
    <property type="match status" value="1"/>
</dbReference>
<evidence type="ECO:0000259" key="5">
    <source>
        <dbReference type="PROSITE" id="PS50076"/>
    </source>
</evidence>
<dbReference type="Pfam" id="PF01556">
    <property type="entry name" value="DnaJ_C"/>
    <property type="match status" value="1"/>
</dbReference>
<dbReference type="InterPro" id="IPR036869">
    <property type="entry name" value="J_dom_sf"/>
</dbReference>
<dbReference type="AlphaFoldDB" id="A0A0F9THT3"/>
<dbReference type="InterPro" id="IPR036410">
    <property type="entry name" value="HSP_DnaJ_Cys-rich_dom_sf"/>
</dbReference>
<dbReference type="GO" id="GO:0042026">
    <property type="term" value="P:protein refolding"/>
    <property type="evidence" value="ECO:0007669"/>
    <property type="project" value="TreeGrafter"/>
</dbReference>
<keyword evidence="4" id="KW-0862">Zinc</keyword>
<keyword evidence="2" id="KW-0677">Repeat</keyword>
<name>A0A0F9THT3_9ZZZZ</name>
<keyword evidence="1" id="KW-0479">Metal-binding</keyword>
<dbReference type="CDD" id="cd06257">
    <property type="entry name" value="DnaJ"/>
    <property type="match status" value="1"/>
</dbReference>
<evidence type="ECO:0000256" key="4">
    <source>
        <dbReference type="ARBA" id="ARBA00022833"/>
    </source>
</evidence>
<accession>A0A0F9THT3</accession>
<dbReference type="PROSITE" id="PS51188">
    <property type="entry name" value="ZF_CR"/>
    <property type="match status" value="1"/>
</dbReference>
<evidence type="ECO:0000256" key="1">
    <source>
        <dbReference type="ARBA" id="ARBA00022723"/>
    </source>
</evidence>
<comment type="caution">
    <text evidence="7">The sequence shown here is derived from an EMBL/GenBank/DDBJ whole genome shotgun (WGS) entry which is preliminary data.</text>
</comment>
<dbReference type="PANTHER" id="PTHR43096:SF10">
    <property type="entry name" value="CHAPERONE PROTEIN DNAJ A6, CHLOROPLASTIC"/>
    <property type="match status" value="1"/>
</dbReference>
<dbReference type="GO" id="GO:0051082">
    <property type="term" value="F:unfolded protein binding"/>
    <property type="evidence" value="ECO:0007669"/>
    <property type="project" value="InterPro"/>
</dbReference>
<dbReference type="GO" id="GO:0005737">
    <property type="term" value="C:cytoplasm"/>
    <property type="evidence" value="ECO:0007669"/>
    <property type="project" value="TreeGrafter"/>
</dbReference>
<dbReference type="InterPro" id="IPR002939">
    <property type="entry name" value="DnaJ_C"/>
</dbReference>
<keyword evidence="3" id="KW-0863">Zinc-finger</keyword>
<dbReference type="CDD" id="cd10747">
    <property type="entry name" value="DnaJ_C"/>
    <property type="match status" value="1"/>
</dbReference>
<dbReference type="GO" id="GO:0008270">
    <property type="term" value="F:zinc ion binding"/>
    <property type="evidence" value="ECO:0007669"/>
    <property type="project" value="UniProtKB-KW"/>
</dbReference>